<dbReference type="PANTHER" id="PTHR47926:SF395">
    <property type="entry name" value="TETRATRICOPEPTIDE-LIKE HELICAL DOMAIN, DYW DOMAIN PROTEIN-RELATED"/>
    <property type="match status" value="1"/>
</dbReference>
<accession>A0A068UX59</accession>
<dbReference type="AlphaFoldDB" id="A0A068UX59"/>
<dbReference type="FunFam" id="1.25.40.10:FF:000396">
    <property type="entry name" value="Pentatricopeptide repeat-containing protein At2g36730"/>
    <property type="match status" value="1"/>
</dbReference>
<dbReference type="InParanoid" id="A0A068UX59"/>
<dbReference type="FunFam" id="1.25.40.10:FF:000968">
    <property type="entry name" value="Pentatricopeptide repeat-containing protein, mitochondrial"/>
    <property type="match status" value="1"/>
</dbReference>
<feature type="repeat" description="PPR" evidence="2">
    <location>
        <begin position="122"/>
        <end position="156"/>
    </location>
</feature>
<dbReference type="InterPro" id="IPR011990">
    <property type="entry name" value="TPR-like_helical_dom_sf"/>
</dbReference>
<dbReference type="SUPFAM" id="SSF48452">
    <property type="entry name" value="TPR-like"/>
    <property type="match status" value="1"/>
</dbReference>
<evidence type="ECO:0000256" key="2">
    <source>
        <dbReference type="PROSITE-ProRule" id="PRU00708"/>
    </source>
</evidence>
<dbReference type="FunCoup" id="A0A068UX59">
    <property type="interactions" value="1"/>
</dbReference>
<keyword evidence="1" id="KW-0677">Repeat</keyword>
<dbReference type="InterPro" id="IPR002885">
    <property type="entry name" value="PPR_rpt"/>
</dbReference>
<sequence length="651" mass="72212">MRKSKSTVTPILNRFSKFSRVTSMNSGVRDAVSQGYPDKALILFRQMKQNGLEPNKLTFPFIAKACTKLSSLKCSQMVHTHMLKSPYYSDKYVQSGLLNMYVKCDEVENFAYAVFDRMHAREIAAWNAMLMGFVQASCFDRALCLFNEMMVDGVRPDSVTVMGLAQLASGLKDVKLLTSVHCLGIRIGVEADVSVANTWIAAYSRCGDLSLSEMVFNEIDLDVLTVVSWNSMITGCANAGEGFMAMELYHNMLYGGFRPDLSTILNLLGSFAKPNALLLGKLVHSHGVQLGCCSDVSVLNTLVCMYSRCADIDSARSLFDSIVDRTRVSWTVMIGSYAEKGDLEDAMALFHAMEAAGEQPDLVTVIYLISACGQVGALDYGRWIDSYAISRGLKSDIRVSNALLDMYSKCGSARDAEELFSSMNERTIVSWTAMISGYALNGQSGKALDYFNVMLMSGLEPNHITFLAVLQACVHAGLMEKGWELFHRMTELYKLSPGLDHHACMADLLGRQGKLKEALEYIQCMPIKPDAGIWAALLSACKIHRNADIGEYAAHHLFELEPQAAAPYVEMANIYASTGRWDGVASIRTKMKSNQVRKYPGESTIQVDGKSYTFRVDDKFHPKGCLIYEVLSSLGLYSKKQIDTFRSEEFF</sequence>
<organism evidence="3 4">
    <name type="scientific">Coffea canephora</name>
    <name type="common">Robusta coffee</name>
    <dbReference type="NCBI Taxonomy" id="49390"/>
    <lineage>
        <taxon>Eukaryota</taxon>
        <taxon>Viridiplantae</taxon>
        <taxon>Streptophyta</taxon>
        <taxon>Embryophyta</taxon>
        <taxon>Tracheophyta</taxon>
        <taxon>Spermatophyta</taxon>
        <taxon>Magnoliopsida</taxon>
        <taxon>eudicotyledons</taxon>
        <taxon>Gunneridae</taxon>
        <taxon>Pentapetalae</taxon>
        <taxon>asterids</taxon>
        <taxon>lamiids</taxon>
        <taxon>Gentianales</taxon>
        <taxon>Rubiaceae</taxon>
        <taxon>Ixoroideae</taxon>
        <taxon>Gardenieae complex</taxon>
        <taxon>Bertiereae - Coffeeae clade</taxon>
        <taxon>Coffeeae</taxon>
        <taxon>Coffea</taxon>
    </lineage>
</organism>
<dbReference type="Gene3D" id="1.25.40.10">
    <property type="entry name" value="Tetratricopeptide repeat domain"/>
    <property type="match status" value="5"/>
</dbReference>
<dbReference type="EMBL" id="HG739155">
    <property type="protein sequence ID" value="CDP12844.1"/>
    <property type="molecule type" value="Genomic_DNA"/>
</dbReference>
<feature type="repeat" description="PPR" evidence="2">
    <location>
        <begin position="326"/>
        <end position="360"/>
    </location>
</feature>
<feature type="repeat" description="PPR" evidence="2">
    <location>
        <begin position="20"/>
        <end position="54"/>
    </location>
</feature>
<dbReference type="Proteomes" id="UP000295252">
    <property type="component" value="Chromosome IX"/>
</dbReference>
<dbReference type="InterPro" id="IPR046960">
    <property type="entry name" value="PPR_At4g14850-like_plant"/>
</dbReference>
<protein>
    <submittedName>
        <fullName evidence="3">Uncharacterized protein</fullName>
    </submittedName>
</protein>
<dbReference type="PhylomeDB" id="A0A068UX59"/>
<dbReference type="GO" id="GO:0009451">
    <property type="term" value="P:RNA modification"/>
    <property type="evidence" value="ECO:0007669"/>
    <property type="project" value="InterPro"/>
</dbReference>
<dbReference type="PANTHER" id="PTHR47926">
    <property type="entry name" value="PENTATRICOPEPTIDE REPEAT-CONTAINING PROTEIN"/>
    <property type="match status" value="1"/>
</dbReference>
<evidence type="ECO:0000256" key="1">
    <source>
        <dbReference type="ARBA" id="ARBA00022737"/>
    </source>
</evidence>
<dbReference type="Pfam" id="PF01535">
    <property type="entry name" value="PPR"/>
    <property type="match status" value="3"/>
</dbReference>
<reference evidence="4" key="1">
    <citation type="journal article" date="2014" name="Science">
        <title>The coffee genome provides insight into the convergent evolution of caffeine biosynthesis.</title>
        <authorList>
            <person name="Denoeud F."/>
            <person name="Carretero-Paulet L."/>
            <person name="Dereeper A."/>
            <person name="Droc G."/>
            <person name="Guyot R."/>
            <person name="Pietrella M."/>
            <person name="Zheng C."/>
            <person name="Alberti A."/>
            <person name="Anthony F."/>
            <person name="Aprea G."/>
            <person name="Aury J.M."/>
            <person name="Bento P."/>
            <person name="Bernard M."/>
            <person name="Bocs S."/>
            <person name="Campa C."/>
            <person name="Cenci A."/>
            <person name="Combes M.C."/>
            <person name="Crouzillat D."/>
            <person name="Da Silva C."/>
            <person name="Daddiego L."/>
            <person name="De Bellis F."/>
            <person name="Dussert S."/>
            <person name="Garsmeur O."/>
            <person name="Gayraud T."/>
            <person name="Guignon V."/>
            <person name="Jahn K."/>
            <person name="Jamilloux V."/>
            <person name="Joet T."/>
            <person name="Labadie K."/>
            <person name="Lan T."/>
            <person name="Leclercq J."/>
            <person name="Lepelley M."/>
            <person name="Leroy T."/>
            <person name="Li L.T."/>
            <person name="Librado P."/>
            <person name="Lopez L."/>
            <person name="Munoz A."/>
            <person name="Noel B."/>
            <person name="Pallavicini A."/>
            <person name="Perrotta G."/>
            <person name="Poncet V."/>
            <person name="Pot D."/>
            <person name="Priyono X."/>
            <person name="Rigoreau M."/>
            <person name="Rouard M."/>
            <person name="Rozas J."/>
            <person name="Tranchant-Dubreuil C."/>
            <person name="VanBuren R."/>
            <person name="Zhang Q."/>
            <person name="Andrade A.C."/>
            <person name="Argout X."/>
            <person name="Bertrand B."/>
            <person name="de Kochko A."/>
            <person name="Graziosi G."/>
            <person name="Henry R.J."/>
            <person name="Jayarama X."/>
            <person name="Ming R."/>
            <person name="Nagai C."/>
            <person name="Rounsley S."/>
            <person name="Sankoff D."/>
            <person name="Giuliano G."/>
            <person name="Albert V.A."/>
            <person name="Wincker P."/>
            <person name="Lashermes P."/>
        </authorList>
    </citation>
    <scope>NUCLEOTIDE SEQUENCE [LARGE SCALE GENOMIC DNA]</scope>
    <source>
        <strain evidence="4">cv. DH200-94</strain>
    </source>
</reference>
<dbReference type="InterPro" id="IPR046848">
    <property type="entry name" value="E_motif"/>
</dbReference>
<keyword evidence="4" id="KW-1185">Reference proteome</keyword>
<feature type="repeat" description="PPR" evidence="2">
    <location>
        <begin position="225"/>
        <end position="259"/>
    </location>
</feature>
<dbReference type="PROSITE" id="PS51375">
    <property type="entry name" value="PPR"/>
    <property type="match status" value="6"/>
</dbReference>
<dbReference type="FunFam" id="1.25.40.10:FF:000090">
    <property type="entry name" value="Pentatricopeptide repeat-containing protein, chloroplastic"/>
    <property type="match status" value="1"/>
</dbReference>
<name>A0A068UX59_COFCA</name>
<dbReference type="OrthoDB" id="185373at2759"/>
<dbReference type="Gramene" id="CDP12844">
    <property type="protein sequence ID" value="CDP12844"/>
    <property type="gene ID" value="GSCOC_T00037516001"/>
</dbReference>
<feature type="repeat" description="PPR" evidence="2">
    <location>
        <begin position="396"/>
        <end position="426"/>
    </location>
</feature>
<proteinExistence type="predicted"/>
<evidence type="ECO:0000313" key="4">
    <source>
        <dbReference type="Proteomes" id="UP000295252"/>
    </source>
</evidence>
<feature type="repeat" description="PPR" evidence="2">
    <location>
        <begin position="427"/>
        <end position="461"/>
    </location>
</feature>
<dbReference type="OMA" id="LFDCMSD"/>
<gene>
    <name evidence="3" type="ORF">GSCOC_T00037516001</name>
</gene>
<dbReference type="Pfam" id="PF13041">
    <property type="entry name" value="PPR_2"/>
    <property type="match status" value="4"/>
</dbReference>
<dbReference type="Pfam" id="PF20431">
    <property type="entry name" value="E_motif"/>
    <property type="match status" value="1"/>
</dbReference>
<dbReference type="Pfam" id="PF13812">
    <property type="entry name" value="PPR_3"/>
    <property type="match status" value="1"/>
</dbReference>
<dbReference type="GO" id="GO:0003723">
    <property type="term" value="F:RNA binding"/>
    <property type="evidence" value="ECO:0007669"/>
    <property type="project" value="InterPro"/>
</dbReference>
<evidence type="ECO:0000313" key="3">
    <source>
        <dbReference type="EMBL" id="CDP12844.1"/>
    </source>
</evidence>
<dbReference type="NCBIfam" id="TIGR00756">
    <property type="entry name" value="PPR"/>
    <property type="match status" value="5"/>
</dbReference>